<feature type="region of interest" description="Disordered" evidence="3">
    <location>
        <begin position="2752"/>
        <end position="2851"/>
    </location>
</feature>
<organism evidence="5 6">
    <name type="scientific">Hypothenemus hampei</name>
    <name type="common">Coffee berry borer</name>
    <dbReference type="NCBI Taxonomy" id="57062"/>
    <lineage>
        <taxon>Eukaryota</taxon>
        <taxon>Metazoa</taxon>
        <taxon>Ecdysozoa</taxon>
        <taxon>Arthropoda</taxon>
        <taxon>Hexapoda</taxon>
        <taxon>Insecta</taxon>
        <taxon>Pterygota</taxon>
        <taxon>Neoptera</taxon>
        <taxon>Endopterygota</taxon>
        <taxon>Coleoptera</taxon>
        <taxon>Polyphaga</taxon>
        <taxon>Cucujiformia</taxon>
        <taxon>Curculionidae</taxon>
        <taxon>Scolytinae</taxon>
        <taxon>Hypothenemus</taxon>
    </lineage>
</organism>
<keyword evidence="2" id="KW-0175">Coiled coil</keyword>
<feature type="domain" description="C2H2-type" evidence="4">
    <location>
        <begin position="2067"/>
        <end position="2096"/>
    </location>
</feature>
<dbReference type="EMBL" id="JBDJPC010000010">
    <property type="protein sequence ID" value="KAL1490385.1"/>
    <property type="molecule type" value="Genomic_DNA"/>
</dbReference>
<feature type="compositionally biased region" description="Basic and acidic residues" evidence="3">
    <location>
        <begin position="750"/>
        <end position="773"/>
    </location>
</feature>
<evidence type="ECO:0000256" key="1">
    <source>
        <dbReference type="PROSITE-ProRule" id="PRU00042"/>
    </source>
</evidence>
<feature type="compositionally biased region" description="Basic and acidic residues" evidence="3">
    <location>
        <begin position="2302"/>
        <end position="2319"/>
    </location>
</feature>
<keyword evidence="1" id="KW-0863">Zinc-finger</keyword>
<reference evidence="5 6" key="1">
    <citation type="submission" date="2024-05" db="EMBL/GenBank/DDBJ databases">
        <title>Genetic variation in Jamaican populations of the coffee berry borer (Hypothenemus hampei).</title>
        <authorList>
            <person name="Errbii M."/>
            <person name="Myrie A."/>
        </authorList>
    </citation>
    <scope>NUCLEOTIDE SEQUENCE [LARGE SCALE GENOMIC DNA]</scope>
    <source>
        <strain evidence="5">JA-Hopewell-2020-01-JO</strain>
        <tissue evidence="5">Whole body</tissue>
    </source>
</reference>
<evidence type="ECO:0000256" key="3">
    <source>
        <dbReference type="SAM" id="MobiDB-lite"/>
    </source>
</evidence>
<evidence type="ECO:0000256" key="2">
    <source>
        <dbReference type="SAM" id="Coils"/>
    </source>
</evidence>
<feature type="compositionally biased region" description="Basic residues" evidence="3">
    <location>
        <begin position="2667"/>
        <end position="2678"/>
    </location>
</feature>
<feature type="compositionally biased region" description="Basic and acidic residues" evidence="3">
    <location>
        <begin position="2870"/>
        <end position="2882"/>
    </location>
</feature>
<feature type="region of interest" description="Disordered" evidence="3">
    <location>
        <begin position="228"/>
        <end position="259"/>
    </location>
</feature>
<keyword evidence="1" id="KW-0479">Metal-binding</keyword>
<feature type="region of interest" description="Disordered" evidence="3">
    <location>
        <begin position="2865"/>
        <end position="2896"/>
    </location>
</feature>
<feature type="compositionally biased region" description="Basic residues" evidence="3">
    <location>
        <begin position="2883"/>
        <end position="2896"/>
    </location>
</feature>
<feature type="compositionally biased region" description="Polar residues" evidence="3">
    <location>
        <begin position="2790"/>
        <end position="2804"/>
    </location>
</feature>
<evidence type="ECO:0000313" key="6">
    <source>
        <dbReference type="Proteomes" id="UP001566132"/>
    </source>
</evidence>
<feature type="compositionally biased region" description="Basic and acidic residues" evidence="3">
    <location>
        <begin position="2622"/>
        <end position="2631"/>
    </location>
</feature>
<feature type="region of interest" description="Disordered" evidence="3">
    <location>
        <begin position="962"/>
        <end position="1002"/>
    </location>
</feature>
<feature type="region of interest" description="Disordered" evidence="3">
    <location>
        <begin position="807"/>
        <end position="826"/>
    </location>
</feature>
<keyword evidence="1" id="KW-0862">Zinc</keyword>
<feature type="compositionally biased region" description="Basic residues" evidence="3">
    <location>
        <begin position="2454"/>
        <end position="2463"/>
    </location>
</feature>
<feature type="region of interest" description="Disordered" evidence="3">
    <location>
        <begin position="2442"/>
        <end position="2463"/>
    </location>
</feature>
<feature type="compositionally biased region" description="Basic residues" evidence="3">
    <location>
        <begin position="1363"/>
        <end position="1372"/>
    </location>
</feature>
<dbReference type="PROSITE" id="PS50157">
    <property type="entry name" value="ZINC_FINGER_C2H2_2"/>
    <property type="match status" value="3"/>
</dbReference>
<feature type="compositionally biased region" description="Polar residues" evidence="3">
    <location>
        <begin position="1"/>
        <end position="21"/>
    </location>
</feature>
<feature type="compositionally biased region" description="Basic residues" evidence="3">
    <location>
        <begin position="1336"/>
        <end position="1347"/>
    </location>
</feature>
<comment type="caution">
    <text evidence="5">The sequence shown here is derived from an EMBL/GenBank/DDBJ whole genome shotgun (WGS) entry which is preliminary data.</text>
</comment>
<feature type="compositionally biased region" description="Basic and acidic residues" evidence="3">
    <location>
        <begin position="2390"/>
        <end position="2399"/>
    </location>
</feature>
<feature type="region of interest" description="Disordered" evidence="3">
    <location>
        <begin position="2300"/>
        <end position="2357"/>
    </location>
</feature>
<dbReference type="InterPro" id="IPR013087">
    <property type="entry name" value="Znf_C2H2_type"/>
</dbReference>
<dbReference type="GO" id="GO:0008270">
    <property type="term" value="F:zinc ion binding"/>
    <property type="evidence" value="ECO:0007669"/>
    <property type="project" value="UniProtKB-KW"/>
</dbReference>
<feature type="domain" description="C2H2-type" evidence="4">
    <location>
        <begin position="151"/>
        <end position="179"/>
    </location>
</feature>
<dbReference type="Proteomes" id="UP001566132">
    <property type="component" value="Unassembled WGS sequence"/>
</dbReference>
<feature type="compositionally biased region" description="Basic and acidic residues" evidence="3">
    <location>
        <begin position="989"/>
        <end position="999"/>
    </location>
</feature>
<feature type="region of interest" description="Disordered" evidence="3">
    <location>
        <begin position="2607"/>
        <end position="2710"/>
    </location>
</feature>
<feature type="compositionally biased region" description="Low complexity" evidence="3">
    <location>
        <begin position="28"/>
        <end position="47"/>
    </location>
</feature>
<feature type="compositionally biased region" description="Polar residues" evidence="3">
    <location>
        <begin position="2336"/>
        <end position="2347"/>
    </location>
</feature>
<accession>A0ABD1E731</accession>
<evidence type="ECO:0000313" key="5">
    <source>
        <dbReference type="EMBL" id="KAL1490385.1"/>
    </source>
</evidence>
<dbReference type="SMART" id="SM00355">
    <property type="entry name" value="ZnF_C2H2"/>
    <property type="match status" value="6"/>
</dbReference>
<feature type="domain" description="C2H2-type" evidence="4">
    <location>
        <begin position="621"/>
        <end position="644"/>
    </location>
</feature>
<feature type="region of interest" description="Disordered" evidence="3">
    <location>
        <begin position="1"/>
        <end position="69"/>
    </location>
</feature>
<feature type="region of interest" description="Disordered" evidence="3">
    <location>
        <begin position="2389"/>
        <end position="2412"/>
    </location>
</feature>
<feature type="region of interest" description="Disordered" evidence="3">
    <location>
        <begin position="1300"/>
        <end position="1374"/>
    </location>
</feature>
<feature type="region of interest" description="Disordered" evidence="3">
    <location>
        <begin position="732"/>
        <end position="774"/>
    </location>
</feature>
<proteinExistence type="predicted"/>
<sequence>MVNSNSCDPTDGNRNITQTEGPGSDACSTTSKTDDTGSSGKSSDGDGLPSDEPAIEPIPTKTDSTIPTIKPKNQTRKLLCLYCDRSFVSANLRQKHVERVHSIKSARRVSARRQNSLSPTPCGHCDKLNASDHTLNDLFEHLVQDHSSKYFGCLSCKERFTSRGHLIDHNNSMHFIEQTSLRINLPHLEEEEDVLTRSKVRNKPEDIDFKRKKLKNKKISVKSSKVALKRSKRLQQQQNQGKDSEGQTQKKRRDRKPSVVNKIDTNVKQKCELVPCVNPYPEFDSFYRVKKITDHSIDNLKISSLTFDDVFDKAFFNRIKCNIQENLLHHIDGKLFKNEESESRISNFEKVSSITPQEVQNTNVDNFGCEISLNAITPAPALLLTSQFGEDFESQIEYGSKPSKKKTQIKSDEVHYKYFTRRKYQASILQQKENRDLSKLDMWTQMLVKERQQNILNKNKNAKEILEYVSGQEYKSKMKREELNKILDRRGPFEDLKEEATKKAAFDKLNSTFKSDISQEVFSDVREVVNDLLSRVFQLVKEDKGTIKEPFSTVEDQREIPAYLDLRRKTSSTLEDIDKSDRIALICSSQETENFELPTNSVRDKDELVELTGEWARSRMYICAACGGKFSSLKYLIEHKSLYHQNVWVQHYEFVGNQSELYKHLSIPGLGKVGVVEDSVPCKQWKRSDARLCTKCDKKCNALGELHRHILECGGDWTWMLARKKCKYRPYGTKTRRKRRGFEPKVPNKRKTEPSEKKNYKKPVEGPRQRPSDAETIQRMLANLPAKRSRRSLISLSDVVFKSRNYKKSSLSPTTKLKKKSPSQDITNNTRALRSFNKVLSTRILDLNSSLMVKRKMQVLRSHRLSKSLKEETSIEDKKLYTDQAKALTENSANIKNKRLLSGRLNLKNYFPIKKKNNSRAKNEVQKMEKTSLMEVALKQLKNKKGGLKGFVRGLSLRKRNAQTEEDENVQEAKRKKLQRPTLNKTKKVKIDNNPKIEEGPFLDQSAAAETKDSTIKPVAPLVQAKDSPQAADFVHIATSLPDCKENPPIPETIFNLENNEEKSLQAKGNEEPPAISVSTETCVKPSTLKGKIRKPNRGLNDCIAMLTSKLQKKDDDKTMPSLNNVFCKPPIEVEKPETFIVEEIALDLSKKSNNFLTTEDDIAKPELKRTNVDETIDFVVNSSSSWFENRQIKPKKKKRSEKLITNIIFGKDKLIIAPASDFDDPLIARIKENENKLNSLKQETPPLDFEPLPLIIEPPTLILEPELPILDHIEQPPKIVESQMKLPSDSEDEVPLAVIAKNEDQTGIEDTVNTDSLKENSVSKSNTRDNVAKPTAKKKTKTKKKFNVVDAVETSPPQTSLKRPKRKPKSSKKIDKVEDDLFKNFSLVINKKTKRIPPISIVMDDAIEKEIVKDDETLLNDSVEEMDMELDDTSFNISIIERNDQQISSLVNSLSLNTTTVPLDESTPKRLEIDNSKVVKVAETHPNGKLPMVLDNGQILDDKLLEDSGFIEKLIDETLVKACDVDKIIPKQLETNIEQKEKLNVDNITMDENEKDFLPKVDNVTAPNDSSIDTELEKSVSNIIKDVEKAAVEQTQKFEPISLVQGEYVETQESTVFKVNDFSEMPKLVVDIHYVSEIGEKLQEYEKGSTLELHHNHSSQKEDFEDVHLTCRSNRRSRKQINYNEEVLVNPVDSFIQNTEVKKRKPDDYNDGSSKKVKVKKNKKDLEEIVVVNGFHENHKVGEEVKINFPVVEEQPIEKTKETDVIDLDLENGYSNKFEIDKVEKLDEDISPPLDTETPLVEAKERQVELAKLNIKDLLFSSMAPPESSYKDLPSEVSDKAKFNTQPSTILTSVLNSTESLMHEIQPLSEIINSSALDIAPVLDEIDKSLESEDVYDFQDDLNDNIKKSKNKTKSQNWKLEERKKIEEMENDQELRRSRRGSRKVASYNENDLIDPLIDALENRRNRVARKSNKEQKLNSNELFDMLKKSSQECGELSKTSVNSDLSICHQQTSNGISQCLEEDSETHGEINSKADKIYEFTEDSQEEAKEQYLKNNRKKPISNSNYCDICKKSFIRTENLIKHKMTLTHISKLSELEAREAEERAKLIENKAEPETEEPTEFATIKSLSPPPLEVEKEELVVTPKSPMNHTLQLVDIISDVLNKPVVMENFSSPSQENQDLNRRCKSLGERKSFESDHYLAPTAILENQINLLENIIGNNMENIGSNKEESFSDEEDLTMGDFVKPPQQYEEISDDSSNVKVVFEEKQRKTLNRDEELFLECCSLLKSGSEVSSYSKQALENKKPVQTAEDAHEFSDNSRTPTPLGDTYDDDASNSNTISSNWHLNSERPPGVNQSFSFEEVKNKEDSNMTFGEILSQGLQHQFNTRGYEDEKREDSDSSSNSKKVATKGARKVYEGLKVSIPTEDLDLEVLNNKKPLEEQTMPLISPTKNRSTRKSKPVKKSQVGSNVLFKVSKKKSSPSQVTPSPLKEVDIYNFEETLDNNDVFVKPYTASDNESLGYADSIGADAKSVSSVSSISAMSAKKPEGTPENITKKKYKIMEKIFKNAAKSKMEDEIEEELRHIPEIPEMDNLELVENYVRSCQRVQSPFLPPPPPLPLDELPKKPKMTEEEMSLLFDQLLGKDIANNEPLKQKSIKTKSSEGKKKNSKIKSRKRPRGNSESSDDEFNISKTTKKRSNRKNGQEDSGINLELELKECIGVASRKSQRTCTSGKQNILVEYWSSDEEAFEAMLENSHKTTSSKNTDKTKKPNNNIKAKNRIQKPLAAVQKKTSADISSSTTLNSNRRKRAAANPLYHWSSSSEDETEALIEVKPAREEEDDDDRPVQHGWIVGDSPKKLVTMLALTKGKKSTDLDTVKEQSKKRNHHHHHHHHHSS</sequence>
<feature type="coiled-coil region" evidence="2">
    <location>
        <begin position="2093"/>
        <end position="2120"/>
    </location>
</feature>
<keyword evidence="6" id="KW-1185">Reference proteome</keyword>
<name>A0ABD1E731_HYPHA</name>
<feature type="compositionally biased region" description="Polar residues" evidence="3">
    <location>
        <begin position="1312"/>
        <end position="1326"/>
    </location>
</feature>
<dbReference type="PROSITE" id="PS00028">
    <property type="entry name" value="ZINC_FINGER_C2H2_1"/>
    <property type="match status" value="4"/>
</dbReference>
<gene>
    <name evidence="5" type="ORF">ABEB36_013093</name>
</gene>
<evidence type="ECO:0000259" key="4">
    <source>
        <dbReference type="PROSITE" id="PS50157"/>
    </source>
</evidence>
<dbReference type="Gene3D" id="3.30.160.60">
    <property type="entry name" value="Classic Zinc Finger"/>
    <property type="match status" value="1"/>
</dbReference>
<protein>
    <recommendedName>
        <fullName evidence="4">C2H2-type domain-containing protein</fullName>
    </recommendedName>
</protein>